<dbReference type="PANTHER" id="PTHR30290">
    <property type="entry name" value="PERIPLASMIC BINDING COMPONENT OF ABC TRANSPORTER"/>
    <property type="match status" value="1"/>
</dbReference>
<sequence>MKKFKALSMMLIITMLLAACGFTDPDEEPKNTEGSETTDGYSLLTIANPADITTLDPQNNNVITTSAVLVNIYNKLVKRDASGEIVPDLATAWEQIDDTTWEFTLTEGVTFHNGDDFTAEDVKFSLERVANDNTLQQYSVFNKIAEVKVVDDHTVHIVTEEADPQLLSRLSTVAASIFPAAHFEEVGAEEFFQHPVGTGAYQFSDWKKDNYVELTRFEDYFEGEPNWEKVHFTVVPEDSTRVAELLTNEVDIAFNIPTADIDRINDNDGTHVKLEPIQRVIQLWLSTEEDAPTADPRVREAIDLAIDNQVIIDEILLGAATPTRTHVTPGNFGANESLYDTYEYDPERAKELLAEAGYEDGITVDISVNNYYTEMAEVVGGMLQEVGITANLELLEQSQFAKRLFAEDLAEGVFVGWGNDMFDGSVLELFREDNVTSYANEEVDELLNEAAYNMNEEERSEQYQQVQEILAEDRGVVYLFQLEGRYGVSDRIDYTPRLDELYVVDEITLNE</sequence>
<evidence type="ECO:0000313" key="7">
    <source>
        <dbReference type="Proteomes" id="UP001597221"/>
    </source>
</evidence>
<evidence type="ECO:0000256" key="4">
    <source>
        <dbReference type="SAM" id="SignalP"/>
    </source>
</evidence>
<comment type="caution">
    <text evidence="6">The sequence shown here is derived from an EMBL/GenBank/DDBJ whole genome shotgun (WGS) entry which is preliminary data.</text>
</comment>
<feature type="signal peptide" evidence="4">
    <location>
        <begin position="1"/>
        <end position="18"/>
    </location>
</feature>
<dbReference type="Pfam" id="PF00496">
    <property type="entry name" value="SBP_bac_5"/>
    <property type="match status" value="1"/>
</dbReference>
<dbReference type="PANTHER" id="PTHR30290:SF9">
    <property type="entry name" value="OLIGOPEPTIDE-BINDING PROTEIN APPA"/>
    <property type="match status" value="1"/>
</dbReference>
<dbReference type="CDD" id="cd08498">
    <property type="entry name" value="PBP2_NikA_DppA_OppA_like_2"/>
    <property type="match status" value="1"/>
</dbReference>
<dbReference type="Gene3D" id="3.90.76.10">
    <property type="entry name" value="Dipeptide-binding Protein, Domain 1"/>
    <property type="match status" value="1"/>
</dbReference>
<evidence type="ECO:0000256" key="3">
    <source>
        <dbReference type="ARBA" id="ARBA00022729"/>
    </source>
</evidence>
<evidence type="ECO:0000256" key="1">
    <source>
        <dbReference type="ARBA" id="ARBA00005695"/>
    </source>
</evidence>
<dbReference type="InterPro" id="IPR000914">
    <property type="entry name" value="SBP_5_dom"/>
</dbReference>
<keyword evidence="2" id="KW-0813">Transport</keyword>
<comment type="similarity">
    <text evidence="1">Belongs to the bacterial solute-binding protein 5 family.</text>
</comment>
<evidence type="ECO:0000259" key="5">
    <source>
        <dbReference type="Pfam" id="PF00496"/>
    </source>
</evidence>
<reference evidence="7" key="1">
    <citation type="journal article" date="2019" name="Int. J. Syst. Evol. Microbiol.">
        <title>The Global Catalogue of Microorganisms (GCM) 10K type strain sequencing project: providing services to taxonomists for standard genome sequencing and annotation.</title>
        <authorList>
            <consortium name="The Broad Institute Genomics Platform"/>
            <consortium name="The Broad Institute Genome Sequencing Center for Infectious Disease"/>
            <person name="Wu L."/>
            <person name="Ma J."/>
        </authorList>
    </citation>
    <scope>NUCLEOTIDE SEQUENCE [LARGE SCALE GENOMIC DNA]</scope>
    <source>
        <strain evidence="7">CGMCC 1.12376</strain>
    </source>
</reference>
<dbReference type="InterPro" id="IPR039424">
    <property type="entry name" value="SBP_5"/>
</dbReference>
<evidence type="ECO:0000313" key="6">
    <source>
        <dbReference type="EMBL" id="MFD1607429.1"/>
    </source>
</evidence>
<gene>
    <name evidence="6" type="ORF">ACFSBH_07175</name>
</gene>
<dbReference type="InterPro" id="IPR030678">
    <property type="entry name" value="Peptide/Ni-bd"/>
</dbReference>
<dbReference type="Gene3D" id="3.40.190.10">
    <property type="entry name" value="Periplasmic binding protein-like II"/>
    <property type="match status" value="1"/>
</dbReference>
<protein>
    <submittedName>
        <fullName evidence="6">ABC transporter substrate-binding protein</fullName>
    </submittedName>
</protein>
<dbReference type="PROSITE" id="PS51257">
    <property type="entry name" value="PROKAR_LIPOPROTEIN"/>
    <property type="match status" value="1"/>
</dbReference>
<feature type="chain" id="PRO_5046008172" evidence="4">
    <location>
        <begin position="19"/>
        <end position="511"/>
    </location>
</feature>
<dbReference type="Proteomes" id="UP001597221">
    <property type="component" value="Unassembled WGS sequence"/>
</dbReference>
<dbReference type="Gene3D" id="3.10.105.10">
    <property type="entry name" value="Dipeptide-binding Protein, Domain 3"/>
    <property type="match status" value="1"/>
</dbReference>
<accession>A0ABW4HRI4</accession>
<keyword evidence="7" id="KW-1185">Reference proteome</keyword>
<dbReference type="PIRSF" id="PIRSF002741">
    <property type="entry name" value="MppA"/>
    <property type="match status" value="1"/>
</dbReference>
<keyword evidence="3 4" id="KW-0732">Signal</keyword>
<dbReference type="SUPFAM" id="SSF53850">
    <property type="entry name" value="Periplasmic binding protein-like II"/>
    <property type="match status" value="1"/>
</dbReference>
<name>A0ABW4HRI4_9BACI</name>
<evidence type="ECO:0000256" key="2">
    <source>
        <dbReference type="ARBA" id="ARBA00022448"/>
    </source>
</evidence>
<dbReference type="RefSeq" id="WP_379596783.1">
    <property type="nucleotide sequence ID" value="NZ_JBHUDE010000035.1"/>
</dbReference>
<proteinExistence type="inferred from homology"/>
<dbReference type="EMBL" id="JBHUDE010000035">
    <property type="protein sequence ID" value="MFD1607429.1"/>
    <property type="molecule type" value="Genomic_DNA"/>
</dbReference>
<feature type="domain" description="Solute-binding protein family 5" evidence="5">
    <location>
        <begin position="84"/>
        <end position="425"/>
    </location>
</feature>
<organism evidence="6 7">
    <name type="scientific">Oceanobacillus luteolus</name>
    <dbReference type="NCBI Taxonomy" id="1274358"/>
    <lineage>
        <taxon>Bacteria</taxon>
        <taxon>Bacillati</taxon>
        <taxon>Bacillota</taxon>
        <taxon>Bacilli</taxon>
        <taxon>Bacillales</taxon>
        <taxon>Bacillaceae</taxon>
        <taxon>Oceanobacillus</taxon>
    </lineage>
</organism>